<evidence type="ECO:0000259" key="3">
    <source>
        <dbReference type="PROSITE" id="PS50296"/>
    </source>
</evidence>
<dbReference type="InterPro" id="IPR036877">
    <property type="entry name" value="SUI1_dom_sf"/>
</dbReference>
<feature type="domain" description="SUI1" evidence="3">
    <location>
        <begin position="188"/>
        <end position="258"/>
    </location>
</feature>
<dbReference type="PANTHER" id="PTHR10388">
    <property type="entry name" value="EUKARYOTIC TRANSLATION INITIATION FACTOR SUI1"/>
    <property type="match status" value="1"/>
</dbReference>
<accession>A0A6A4W6E7</accession>
<comment type="caution">
    <text evidence="4">The sequence shown here is derived from an EMBL/GenBank/DDBJ whole genome shotgun (WGS) entry which is preliminary data.</text>
</comment>
<dbReference type="InterPro" id="IPR001950">
    <property type="entry name" value="SUI1"/>
</dbReference>
<gene>
    <name evidence="4" type="primary">eIF1_0</name>
    <name evidence="4" type="ORF">FJT64_004044</name>
</gene>
<dbReference type="Proteomes" id="UP000440578">
    <property type="component" value="Unassembled WGS sequence"/>
</dbReference>
<keyword evidence="2" id="KW-0648">Protein biosynthesis</keyword>
<dbReference type="CDD" id="cd11566">
    <property type="entry name" value="eIF1_SUI1"/>
    <property type="match status" value="1"/>
</dbReference>
<dbReference type="NCBIfam" id="TIGR01160">
    <property type="entry name" value="SUI1_MOF2"/>
    <property type="match status" value="1"/>
</dbReference>
<reference evidence="4 5" key="1">
    <citation type="submission" date="2019-07" db="EMBL/GenBank/DDBJ databases">
        <title>Draft genome assembly of a fouling barnacle, Amphibalanus amphitrite (Darwin, 1854): The first reference genome for Thecostraca.</title>
        <authorList>
            <person name="Kim W."/>
        </authorList>
    </citation>
    <scope>NUCLEOTIDE SEQUENCE [LARGE SCALE GENOMIC DNA]</scope>
    <source>
        <strain evidence="4">SNU_AA5</strain>
        <tissue evidence="4">Soma without cirri and trophi</tissue>
    </source>
</reference>
<keyword evidence="4" id="KW-0396">Initiation factor</keyword>
<dbReference type="AlphaFoldDB" id="A0A6A4W6E7"/>
<dbReference type="PROSITE" id="PS50296">
    <property type="entry name" value="SUI1"/>
    <property type="match status" value="1"/>
</dbReference>
<evidence type="ECO:0000256" key="1">
    <source>
        <dbReference type="ARBA" id="ARBA00005422"/>
    </source>
</evidence>
<dbReference type="Pfam" id="PF01253">
    <property type="entry name" value="SUI1"/>
    <property type="match status" value="1"/>
</dbReference>
<dbReference type="GO" id="GO:0003743">
    <property type="term" value="F:translation initiation factor activity"/>
    <property type="evidence" value="ECO:0007669"/>
    <property type="project" value="UniProtKB-KW"/>
</dbReference>
<dbReference type="OrthoDB" id="10248435at2759"/>
<dbReference type="Gene3D" id="3.30.780.10">
    <property type="entry name" value="SUI1-like domain"/>
    <property type="match status" value="1"/>
</dbReference>
<keyword evidence="5" id="KW-1185">Reference proteome</keyword>
<comment type="similarity">
    <text evidence="1">Belongs to the SUI1 family.</text>
</comment>
<sequence>MSSRQQYSVLAGWQEYVAKKLQSKFRNARKRSSSPAVIAFRQELNAKRQKPTVSSISRGYMPTVKNSAIVDEAYINRMRRGERGGELMDQTFPRRRQEIGGSRGRRNKSIEKLRDTYPALFEKEEFWREFDRVVGRSTGSEAGTDHYEAAMQRLTSWLSRVQAACFSTKDPFAAASEGLNEGAQGGLIHIRIQQRNRRKTLTTVQGLPAEYDLKKIVKTCKKEFACNGTVIEHPEYGEVLQLQGDQRENICQLLTKYDLATSSQLKVHGF</sequence>
<evidence type="ECO:0000313" key="4">
    <source>
        <dbReference type="EMBL" id="KAF0298592.1"/>
    </source>
</evidence>
<dbReference type="SUPFAM" id="SSF55159">
    <property type="entry name" value="eIF1-like"/>
    <property type="match status" value="1"/>
</dbReference>
<name>A0A6A4W6E7_AMPAM</name>
<organism evidence="4 5">
    <name type="scientific">Amphibalanus amphitrite</name>
    <name type="common">Striped barnacle</name>
    <name type="synonym">Balanus amphitrite</name>
    <dbReference type="NCBI Taxonomy" id="1232801"/>
    <lineage>
        <taxon>Eukaryota</taxon>
        <taxon>Metazoa</taxon>
        <taxon>Ecdysozoa</taxon>
        <taxon>Arthropoda</taxon>
        <taxon>Crustacea</taxon>
        <taxon>Multicrustacea</taxon>
        <taxon>Cirripedia</taxon>
        <taxon>Thoracica</taxon>
        <taxon>Thoracicalcarea</taxon>
        <taxon>Balanomorpha</taxon>
        <taxon>Balanoidea</taxon>
        <taxon>Balanidae</taxon>
        <taxon>Amphibalaninae</taxon>
        <taxon>Amphibalanus</taxon>
    </lineage>
</organism>
<protein>
    <submittedName>
        <fullName evidence="4">Eukaryotic translation initiation factor eIF1</fullName>
    </submittedName>
</protein>
<evidence type="ECO:0000256" key="2">
    <source>
        <dbReference type="ARBA" id="ARBA00022917"/>
    </source>
</evidence>
<evidence type="ECO:0000313" key="5">
    <source>
        <dbReference type="Proteomes" id="UP000440578"/>
    </source>
</evidence>
<proteinExistence type="inferred from homology"/>
<dbReference type="EMBL" id="VIIS01001423">
    <property type="protein sequence ID" value="KAF0298592.1"/>
    <property type="molecule type" value="Genomic_DNA"/>
</dbReference>
<dbReference type="InterPro" id="IPR005874">
    <property type="entry name" value="SUI1_euk"/>
</dbReference>